<keyword evidence="2" id="KW-0597">Phosphoprotein</keyword>
<evidence type="ECO:0000313" key="5">
    <source>
        <dbReference type="Proteomes" id="UP000290244"/>
    </source>
</evidence>
<dbReference type="InterPro" id="IPR008207">
    <property type="entry name" value="Sig_transdc_His_kin_Hpt_dom"/>
</dbReference>
<dbReference type="KEGG" id="lsd:EMK97_15190"/>
<name>A0A4V0ZGE0_9GAMM</name>
<evidence type="ECO:0000256" key="2">
    <source>
        <dbReference type="PROSITE-ProRule" id="PRU00110"/>
    </source>
</evidence>
<proteinExistence type="predicted"/>
<dbReference type="Gene3D" id="1.20.120.160">
    <property type="entry name" value="HPT domain"/>
    <property type="match status" value="1"/>
</dbReference>
<dbReference type="EMBL" id="CP034759">
    <property type="protein sequence ID" value="QBG36970.1"/>
    <property type="molecule type" value="Genomic_DNA"/>
</dbReference>
<dbReference type="Proteomes" id="UP000290244">
    <property type="component" value="Chromosome"/>
</dbReference>
<evidence type="ECO:0000256" key="1">
    <source>
        <dbReference type="ARBA" id="ARBA00023012"/>
    </source>
</evidence>
<organism evidence="4 5">
    <name type="scientific">Litorilituus sediminis</name>
    <dbReference type="NCBI Taxonomy" id="718192"/>
    <lineage>
        <taxon>Bacteria</taxon>
        <taxon>Pseudomonadati</taxon>
        <taxon>Pseudomonadota</taxon>
        <taxon>Gammaproteobacteria</taxon>
        <taxon>Alteromonadales</taxon>
        <taxon>Colwelliaceae</taxon>
        <taxon>Litorilituus</taxon>
    </lineage>
</organism>
<keyword evidence="1" id="KW-0902">Two-component regulatory system</keyword>
<protein>
    <submittedName>
        <fullName evidence="4">Phosphorelay protein</fullName>
    </submittedName>
</protein>
<dbReference type="RefSeq" id="WP_130603626.1">
    <property type="nucleotide sequence ID" value="NZ_CP034759.1"/>
</dbReference>
<gene>
    <name evidence="4" type="ORF">EMK97_15190</name>
</gene>
<accession>A0A4V0ZGE0</accession>
<dbReference type="GO" id="GO:0000160">
    <property type="term" value="P:phosphorelay signal transduction system"/>
    <property type="evidence" value="ECO:0007669"/>
    <property type="project" value="UniProtKB-KW"/>
</dbReference>
<dbReference type="SUPFAM" id="SSF47226">
    <property type="entry name" value="Histidine-containing phosphotransfer domain, HPT domain"/>
    <property type="match status" value="1"/>
</dbReference>
<dbReference type="InterPro" id="IPR036641">
    <property type="entry name" value="HPT_dom_sf"/>
</dbReference>
<evidence type="ECO:0000313" key="4">
    <source>
        <dbReference type="EMBL" id="QBG36970.1"/>
    </source>
</evidence>
<dbReference type="AlphaFoldDB" id="A0A4V0ZGE0"/>
<feature type="domain" description="HPt" evidence="3">
    <location>
        <begin position="22"/>
        <end position="113"/>
    </location>
</feature>
<evidence type="ECO:0000259" key="3">
    <source>
        <dbReference type="PROSITE" id="PS50894"/>
    </source>
</evidence>
<keyword evidence="5" id="KW-1185">Reference proteome</keyword>
<sequence length="118" mass="13060">MTAQTVVLLDVELLQGYLDSLGKATVEKMFALYSQQVAIYLADIEKAQLADNAKDWQEHCHKMKGAAASVGLVELHKQLVVLEKITATQQEKAQLLQDLQAGNQQAMTAFSQWLAEQS</sequence>
<dbReference type="OrthoDB" id="6227564at2"/>
<reference evidence="4 5" key="1">
    <citation type="submission" date="2018-12" db="EMBL/GenBank/DDBJ databases">
        <title>Complete genome of Litorilituus sediminis.</title>
        <authorList>
            <person name="Liu A."/>
            <person name="Rong J."/>
        </authorList>
    </citation>
    <scope>NUCLEOTIDE SEQUENCE [LARGE SCALE GENOMIC DNA]</scope>
    <source>
        <strain evidence="4 5">JCM 17549</strain>
    </source>
</reference>
<dbReference type="Pfam" id="PF01627">
    <property type="entry name" value="Hpt"/>
    <property type="match status" value="1"/>
</dbReference>
<dbReference type="GO" id="GO:0004672">
    <property type="term" value="F:protein kinase activity"/>
    <property type="evidence" value="ECO:0007669"/>
    <property type="project" value="UniProtKB-ARBA"/>
</dbReference>
<dbReference type="PROSITE" id="PS50894">
    <property type="entry name" value="HPT"/>
    <property type="match status" value="1"/>
</dbReference>
<feature type="modified residue" description="Phosphohistidine" evidence="2">
    <location>
        <position position="61"/>
    </location>
</feature>